<dbReference type="InterPro" id="IPR012340">
    <property type="entry name" value="NA-bd_OB-fold"/>
</dbReference>
<evidence type="ECO:0000313" key="2">
    <source>
        <dbReference type="Proteomes" id="UP000240424"/>
    </source>
</evidence>
<sequence length="86" mass="9023">MEEYAIVSDASAIGCVGTLLVATRGDRGAGEVLVTVRGSKETLLAWSDEPLPRGSKVLVVEARGPRTVVVEPWNQPGGTSSDLNDD</sequence>
<accession>A0A2U3P7P7</accession>
<organism evidence="1 2">
    <name type="scientific">Mycobacterium numidiamassiliense</name>
    <dbReference type="NCBI Taxonomy" id="1841861"/>
    <lineage>
        <taxon>Bacteria</taxon>
        <taxon>Bacillati</taxon>
        <taxon>Actinomycetota</taxon>
        <taxon>Actinomycetes</taxon>
        <taxon>Mycobacteriales</taxon>
        <taxon>Mycobacteriaceae</taxon>
        <taxon>Mycobacterium</taxon>
    </lineage>
</organism>
<name>A0A2U3P7P7_9MYCO</name>
<dbReference type="Gene3D" id="2.40.50.140">
    <property type="entry name" value="Nucleic acid-binding proteins"/>
    <property type="match status" value="1"/>
</dbReference>
<dbReference type="Proteomes" id="UP000240424">
    <property type="component" value="Unassembled WGS sequence"/>
</dbReference>
<dbReference type="EMBL" id="FUEZ01000004">
    <property type="protein sequence ID" value="SPM39771.1"/>
    <property type="molecule type" value="Genomic_DNA"/>
</dbReference>
<proteinExistence type="predicted"/>
<evidence type="ECO:0000313" key="1">
    <source>
        <dbReference type="EMBL" id="SPM39771.1"/>
    </source>
</evidence>
<evidence type="ECO:0008006" key="3">
    <source>
        <dbReference type="Google" id="ProtNLM"/>
    </source>
</evidence>
<reference evidence="1 2" key="1">
    <citation type="submission" date="2017-01" db="EMBL/GenBank/DDBJ databases">
        <authorList>
            <consortium name="Urmite Genomes"/>
        </authorList>
    </citation>
    <scope>NUCLEOTIDE SEQUENCE [LARGE SCALE GENOMIC DNA]</scope>
    <source>
        <strain evidence="1 2">AB215</strain>
    </source>
</reference>
<gene>
    <name evidence="1" type="ORF">MNAB215_1960</name>
</gene>
<protein>
    <recommendedName>
        <fullName evidence="3">NfeD-like C-terminal domain-containing protein</fullName>
    </recommendedName>
</protein>
<dbReference type="AlphaFoldDB" id="A0A2U3P7P7"/>
<dbReference type="STRING" id="1841861.GCA_900157365_00277"/>
<keyword evidence="2" id="KW-1185">Reference proteome</keyword>